<dbReference type="EMBL" id="JAVRRG010000199">
    <property type="protein sequence ID" value="KAK5077800.1"/>
    <property type="molecule type" value="Genomic_DNA"/>
</dbReference>
<feature type="domain" description="Heterokaryon incompatibility" evidence="1">
    <location>
        <begin position="74"/>
        <end position="228"/>
    </location>
</feature>
<reference evidence="2 3" key="1">
    <citation type="submission" date="2023-08" db="EMBL/GenBank/DDBJ databases">
        <title>Black Yeasts Isolated from many extreme environments.</title>
        <authorList>
            <person name="Coleine C."/>
            <person name="Stajich J.E."/>
            <person name="Selbmann L."/>
        </authorList>
    </citation>
    <scope>NUCLEOTIDE SEQUENCE [LARGE SCALE GENOMIC DNA]</scope>
    <source>
        <strain evidence="2 3">CCFEE 5885</strain>
    </source>
</reference>
<protein>
    <recommendedName>
        <fullName evidence="1">Heterokaryon incompatibility domain-containing protein</fullName>
    </recommendedName>
</protein>
<evidence type="ECO:0000259" key="1">
    <source>
        <dbReference type="Pfam" id="PF06985"/>
    </source>
</evidence>
<organism evidence="2 3">
    <name type="scientific">Lithohypha guttulata</name>
    <dbReference type="NCBI Taxonomy" id="1690604"/>
    <lineage>
        <taxon>Eukaryota</taxon>
        <taxon>Fungi</taxon>
        <taxon>Dikarya</taxon>
        <taxon>Ascomycota</taxon>
        <taxon>Pezizomycotina</taxon>
        <taxon>Eurotiomycetes</taxon>
        <taxon>Chaetothyriomycetidae</taxon>
        <taxon>Chaetothyriales</taxon>
        <taxon>Trichomeriaceae</taxon>
        <taxon>Lithohypha</taxon>
    </lineage>
</organism>
<evidence type="ECO:0000313" key="3">
    <source>
        <dbReference type="Proteomes" id="UP001345013"/>
    </source>
</evidence>
<keyword evidence="3" id="KW-1185">Reference proteome</keyword>
<dbReference type="InterPro" id="IPR052895">
    <property type="entry name" value="HetReg/Transcr_Mod"/>
</dbReference>
<accession>A0ABR0JXT1</accession>
<dbReference type="Proteomes" id="UP001345013">
    <property type="component" value="Unassembled WGS sequence"/>
</dbReference>
<sequence>MDLIPQMIKTQEHTLDNEKSIRWYRSTYYLTTDSTLSHHSTAALRHGRAVKRSDRRLTRQRAGGEASIQSVLSVSYTWKESECEVLRDKTFQIFDGDRHVLEASRVRDSIILRVLKYVVNCELPGFWIDKDCIDQQDEDEEQIAIQSMDLMYRFTDQPVAFLTMSIQTTYHARLLSKLMVDTWIWQEGSIAGIRLRRYVRVWQAQHMISMLKHLLSDRWWCRAWTYHEEFCASTKMTLLISHDRQVNRDQKFDFGNIPGEFKLRAVHFREQVTRFCLALMRKQGQRWQKGKEQCKELLAIAGQHKLIDLYKKETNTNYRTGALTWRVVNDLQSRRLDDPWEILAVIANRCGYSVRLDAKRLKASGYSLNAAVLALLLLNGEILHNENVSLSSPEAGFVALATRLSFRNFRSMVDAKEYTFLKRCRFSEVSLCTDGVLTQGYLWSLSEHIDFRKPDLSADDIKQLHMLCRCIEHKYSELASKVQELVRRCWKGEDSGRLRFMVVMARNIVRSIQCGESIVIGRLVQPRHGHAVFAAERTTAHSSTSWQPSVQSGTLKADRYLEKGMSLEVELVHTPSNIPRLTARRWVAGWWFINRIDPQQVLLPWPTSLEHLNCRLEVSETLKSKSKDLDL</sequence>
<dbReference type="Pfam" id="PF06985">
    <property type="entry name" value="HET"/>
    <property type="match status" value="1"/>
</dbReference>
<dbReference type="PANTHER" id="PTHR24148">
    <property type="entry name" value="ANKYRIN REPEAT DOMAIN-CONTAINING PROTEIN 39 HOMOLOG-RELATED"/>
    <property type="match status" value="1"/>
</dbReference>
<evidence type="ECO:0000313" key="2">
    <source>
        <dbReference type="EMBL" id="KAK5077800.1"/>
    </source>
</evidence>
<proteinExistence type="predicted"/>
<name>A0ABR0JXT1_9EURO</name>
<dbReference type="InterPro" id="IPR010730">
    <property type="entry name" value="HET"/>
</dbReference>
<comment type="caution">
    <text evidence="2">The sequence shown here is derived from an EMBL/GenBank/DDBJ whole genome shotgun (WGS) entry which is preliminary data.</text>
</comment>
<dbReference type="PANTHER" id="PTHR24148:SF64">
    <property type="entry name" value="HETEROKARYON INCOMPATIBILITY DOMAIN-CONTAINING PROTEIN"/>
    <property type="match status" value="1"/>
</dbReference>
<gene>
    <name evidence="2" type="ORF">LTR24_009323</name>
</gene>